<dbReference type="Proteomes" id="UP000321933">
    <property type="component" value="Unassembled WGS sequence"/>
</dbReference>
<accession>A0A5C9A2R2</accession>
<dbReference type="OrthoDB" id="9805770at2"/>
<dbReference type="EC" id="2.3.1.-" evidence="4"/>
<dbReference type="Pfam" id="PF02817">
    <property type="entry name" value="E3_binding"/>
    <property type="match status" value="2"/>
</dbReference>
<sequence>MSQIQKVSMPKWGMEMTEGVIAEWHVAEGDAVNADDDLVDIETSKIVNTVTAPVSGVLRRILVEAGGEYPVGAALCVLADAETPDAEIDAFVSSLGVAPTAAPEPAPAPADDPAPAREVTQAQASSKPQLSSVPTAPAPANSGALQALAGGDDDSAVAATPVARRLAAQYGVNLHNISPTGRHERVTKADLEQAVVAAGGQVIGLPDPAASDTPRAAGDGDAAVAATPVARRMASELNINLLDCRASGTRGRVCKADVEARAALMAKTPANQPVSNGEAEPAAFEEQPLSGMRKTIAARLQSSKQTAPHFRVQVDATIDQLLALRKALNASRADAKISVNDFIIKAAACALTQVPAVNVQFDGETVRQFTDADISVAVALDEGLITPIVRKANRKGLVEISNEVRDLATRAKLGRLSAAEFQGGTFSISNLGMFGVKQFDAIINPPQGAILAIGAAEQRPLLVDGEWQAASVLTLSLSSDHRIIDGALAAKFLAALRGFLEQPGTMLG</sequence>
<dbReference type="InterPro" id="IPR011053">
    <property type="entry name" value="Single_hybrid_motif"/>
</dbReference>
<comment type="similarity">
    <text evidence="2 4">Belongs to the 2-oxoacid dehydrogenase family.</text>
</comment>
<feature type="compositionally biased region" description="Pro residues" evidence="5">
    <location>
        <begin position="102"/>
        <end position="112"/>
    </location>
</feature>
<dbReference type="CDD" id="cd06849">
    <property type="entry name" value="lipoyl_domain"/>
    <property type="match status" value="1"/>
</dbReference>
<feature type="domain" description="Peripheral subunit-binding (PSBD)" evidence="7">
    <location>
        <begin position="158"/>
        <end position="195"/>
    </location>
</feature>
<dbReference type="RefSeq" id="WP_148062888.1">
    <property type="nucleotide sequence ID" value="NZ_VRYZ01000001.1"/>
</dbReference>
<dbReference type="GO" id="GO:0006086">
    <property type="term" value="P:pyruvate decarboxylation to acetyl-CoA"/>
    <property type="evidence" value="ECO:0007669"/>
    <property type="project" value="InterPro"/>
</dbReference>
<dbReference type="GO" id="GO:0016746">
    <property type="term" value="F:acyltransferase activity"/>
    <property type="evidence" value="ECO:0007669"/>
    <property type="project" value="UniProtKB-KW"/>
</dbReference>
<dbReference type="Gene3D" id="2.40.50.100">
    <property type="match status" value="1"/>
</dbReference>
<dbReference type="Gene3D" id="4.10.320.10">
    <property type="entry name" value="E3-binding domain"/>
    <property type="match status" value="2"/>
</dbReference>
<dbReference type="InterPro" id="IPR023213">
    <property type="entry name" value="CAT-like_dom_sf"/>
</dbReference>
<keyword evidence="9" id="KW-1185">Reference proteome</keyword>
<evidence type="ECO:0000259" key="7">
    <source>
        <dbReference type="PROSITE" id="PS51826"/>
    </source>
</evidence>
<dbReference type="Pfam" id="PF00198">
    <property type="entry name" value="2-oxoacid_dh"/>
    <property type="match status" value="1"/>
</dbReference>
<dbReference type="Gene3D" id="3.30.559.10">
    <property type="entry name" value="Chloramphenicol acetyltransferase-like domain"/>
    <property type="match status" value="1"/>
</dbReference>
<evidence type="ECO:0000259" key="6">
    <source>
        <dbReference type="PROSITE" id="PS50968"/>
    </source>
</evidence>
<keyword evidence="3 4" id="KW-0450">Lipoyl</keyword>
<dbReference type="AlphaFoldDB" id="A0A5C9A2R2"/>
<evidence type="ECO:0000313" key="8">
    <source>
        <dbReference type="EMBL" id="TXS95048.1"/>
    </source>
</evidence>
<dbReference type="PROSITE" id="PS50968">
    <property type="entry name" value="BIOTINYL_LIPOYL"/>
    <property type="match status" value="1"/>
</dbReference>
<dbReference type="PANTHER" id="PTHR23151">
    <property type="entry name" value="DIHYDROLIPOAMIDE ACETYL/SUCCINYL-TRANSFERASE-RELATED"/>
    <property type="match status" value="1"/>
</dbReference>
<organism evidence="8 9">
    <name type="scientific">Parahaliea aestuarii</name>
    <dbReference type="NCBI Taxonomy" id="1852021"/>
    <lineage>
        <taxon>Bacteria</taxon>
        <taxon>Pseudomonadati</taxon>
        <taxon>Pseudomonadota</taxon>
        <taxon>Gammaproteobacteria</taxon>
        <taxon>Cellvibrionales</taxon>
        <taxon>Halieaceae</taxon>
        <taxon>Parahaliea</taxon>
    </lineage>
</organism>
<proteinExistence type="inferred from homology"/>
<feature type="compositionally biased region" description="Polar residues" evidence="5">
    <location>
        <begin position="120"/>
        <end position="134"/>
    </location>
</feature>
<evidence type="ECO:0000256" key="1">
    <source>
        <dbReference type="ARBA" id="ARBA00001938"/>
    </source>
</evidence>
<comment type="cofactor">
    <cofactor evidence="1 4">
        <name>(R)-lipoate</name>
        <dbReference type="ChEBI" id="CHEBI:83088"/>
    </cofactor>
</comment>
<dbReference type="InterPro" id="IPR004167">
    <property type="entry name" value="PSBD"/>
</dbReference>
<feature type="region of interest" description="Disordered" evidence="5">
    <location>
        <begin position="98"/>
        <end position="147"/>
    </location>
</feature>
<dbReference type="Pfam" id="PF00364">
    <property type="entry name" value="Biotin_lipoyl"/>
    <property type="match status" value="1"/>
</dbReference>
<evidence type="ECO:0000256" key="4">
    <source>
        <dbReference type="RuleBase" id="RU003423"/>
    </source>
</evidence>
<dbReference type="GO" id="GO:0045254">
    <property type="term" value="C:pyruvate dehydrogenase complex"/>
    <property type="evidence" value="ECO:0007669"/>
    <property type="project" value="InterPro"/>
</dbReference>
<comment type="caution">
    <text evidence="8">The sequence shown here is derived from an EMBL/GenBank/DDBJ whole genome shotgun (WGS) entry which is preliminary data.</text>
</comment>
<dbReference type="EMBL" id="VRYZ01000001">
    <property type="protein sequence ID" value="TXS95048.1"/>
    <property type="molecule type" value="Genomic_DNA"/>
</dbReference>
<dbReference type="InterPro" id="IPR036625">
    <property type="entry name" value="E3-bd_dom_sf"/>
</dbReference>
<dbReference type="PROSITE" id="PS51826">
    <property type="entry name" value="PSBD"/>
    <property type="match status" value="2"/>
</dbReference>
<evidence type="ECO:0000256" key="3">
    <source>
        <dbReference type="ARBA" id="ARBA00022823"/>
    </source>
</evidence>
<dbReference type="SUPFAM" id="SSF52777">
    <property type="entry name" value="CoA-dependent acyltransferases"/>
    <property type="match status" value="1"/>
</dbReference>
<keyword evidence="4" id="KW-0808">Transferase</keyword>
<protein>
    <recommendedName>
        <fullName evidence="4">Dihydrolipoamide acetyltransferase component of pyruvate dehydrogenase complex</fullName>
        <ecNumber evidence="4">2.3.1.-</ecNumber>
    </recommendedName>
</protein>
<evidence type="ECO:0000256" key="5">
    <source>
        <dbReference type="SAM" id="MobiDB-lite"/>
    </source>
</evidence>
<feature type="domain" description="Peripheral subunit-binding (PSBD)" evidence="7">
    <location>
        <begin position="225"/>
        <end position="262"/>
    </location>
</feature>
<dbReference type="PROSITE" id="PS00189">
    <property type="entry name" value="LIPOYL"/>
    <property type="match status" value="1"/>
</dbReference>
<dbReference type="InterPro" id="IPR003016">
    <property type="entry name" value="2-oxoA_DH_lipoyl-BS"/>
</dbReference>
<dbReference type="InterPro" id="IPR045257">
    <property type="entry name" value="E2/Pdx1"/>
</dbReference>
<feature type="domain" description="Lipoyl-binding" evidence="6">
    <location>
        <begin position="4"/>
        <end position="79"/>
    </location>
</feature>
<gene>
    <name evidence="8" type="ORF">FVW59_03885</name>
</gene>
<dbReference type="InterPro" id="IPR001078">
    <property type="entry name" value="2-oxoacid_DH_actylTfrase"/>
</dbReference>
<dbReference type="SUPFAM" id="SSF51230">
    <property type="entry name" value="Single hybrid motif"/>
    <property type="match status" value="1"/>
</dbReference>
<dbReference type="PANTHER" id="PTHR23151:SF90">
    <property type="entry name" value="DIHYDROLIPOYLLYSINE-RESIDUE ACETYLTRANSFERASE COMPONENT OF PYRUVATE DEHYDROGENASE COMPLEX, MITOCHONDRIAL-RELATED"/>
    <property type="match status" value="1"/>
</dbReference>
<reference evidence="8 9" key="1">
    <citation type="submission" date="2019-08" db="EMBL/GenBank/DDBJ databases">
        <title>Parahaliea maris sp. nov., isolated from the surface seawater.</title>
        <authorList>
            <person name="Liu Y."/>
        </authorList>
    </citation>
    <scope>NUCLEOTIDE SEQUENCE [LARGE SCALE GENOMIC DNA]</scope>
    <source>
        <strain evidence="8 9">S2-26</strain>
    </source>
</reference>
<evidence type="ECO:0000313" key="9">
    <source>
        <dbReference type="Proteomes" id="UP000321933"/>
    </source>
</evidence>
<evidence type="ECO:0000256" key="2">
    <source>
        <dbReference type="ARBA" id="ARBA00007317"/>
    </source>
</evidence>
<dbReference type="InterPro" id="IPR000089">
    <property type="entry name" value="Biotin_lipoyl"/>
</dbReference>
<dbReference type="SUPFAM" id="SSF47005">
    <property type="entry name" value="Peripheral subunit-binding domain of 2-oxo acid dehydrogenase complex"/>
    <property type="match status" value="2"/>
</dbReference>
<name>A0A5C9A2R2_9GAMM</name>
<keyword evidence="4" id="KW-0012">Acyltransferase</keyword>